<protein>
    <submittedName>
        <fullName evidence="2">PilZ domain-containing protein</fullName>
    </submittedName>
</protein>
<dbReference type="EMBL" id="JANURM010000016">
    <property type="protein sequence ID" value="MDL0089636.1"/>
    <property type="molecule type" value="Genomic_DNA"/>
</dbReference>
<evidence type="ECO:0000259" key="1">
    <source>
        <dbReference type="Pfam" id="PF07238"/>
    </source>
</evidence>
<keyword evidence="3" id="KW-1185">Reference proteome</keyword>
<dbReference type="RefSeq" id="WP_284938342.1">
    <property type="nucleotide sequence ID" value="NZ_JANURM010000016.1"/>
</dbReference>
<sequence length="356" mass="40989">MMFVNGFFNTKISLFNELEADFLKDGLEFCKEVSFELDSDEVTMFLKDIYLALVSDELDNLKLKDDFEVLVSKASGVIRLPEHVFLNFLIQYAKKSEFGIRELVFRIDFIIKGLKARKVVSAQPSVLNLNNDMFFEHPINTFKKIKDLEKSVTFLNLYDGVNIQNDGTILNIGEDSVTLQTTINQILAMKQEGNAYILKNDYFLKHIKADISDFNLSSKTITLTNFKRVEKMSASLRKHQRVHPNKFTRVTLKGENSELLGNLYDISKGGLSVLSQEDVKFHPHENITATFELCVSEDNCVKITLDLTLIVQISQNGFMRYCMQNRNQITPELDKFIDKRVQDTLDELNELQSSYR</sequence>
<proteinExistence type="predicted"/>
<feature type="domain" description="PilZ" evidence="1">
    <location>
        <begin position="236"/>
        <end position="315"/>
    </location>
</feature>
<dbReference type="Gene3D" id="2.40.10.220">
    <property type="entry name" value="predicted glycosyltransferase like domains"/>
    <property type="match status" value="1"/>
</dbReference>
<accession>A0ABT7HRV3</accession>
<evidence type="ECO:0000313" key="3">
    <source>
        <dbReference type="Proteomes" id="UP001173801"/>
    </source>
</evidence>
<evidence type="ECO:0000313" key="2">
    <source>
        <dbReference type="EMBL" id="MDL0089636.1"/>
    </source>
</evidence>
<dbReference type="InterPro" id="IPR009875">
    <property type="entry name" value="PilZ_domain"/>
</dbReference>
<gene>
    <name evidence="2" type="ORF">NYG85_09725</name>
</gene>
<reference evidence="2" key="2">
    <citation type="journal article" date="2023" name="Microorganisms">
        <title>Isolation and Genomic Characteristics of Cat-Borne Campylobacter felis sp. nov. and Sheep-Borne Campylobacter ovis sp. nov.</title>
        <authorList>
            <person name="Wang H."/>
            <person name="Li Y."/>
            <person name="Gu Y."/>
            <person name="Zhou G."/>
            <person name="Chen X."/>
            <person name="Zhang X."/>
            <person name="Shao Z."/>
            <person name="Zhang J."/>
            <person name="Zhang M."/>
        </authorList>
    </citation>
    <scope>NUCLEOTIDE SEQUENCE</scope>
    <source>
        <strain evidence="2">PS10</strain>
    </source>
</reference>
<dbReference type="Proteomes" id="UP001173801">
    <property type="component" value="Unassembled WGS sequence"/>
</dbReference>
<dbReference type="Pfam" id="PF07238">
    <property type="entry name" value="PilZ"/>
    <property type="match status" value="1"/>
</dbReference>
<name>A0ABT7HRV3_9BACT</name>
<reference evidence="2" key="1">
    <citation type="submission" date="2022-08" db="EMBL/GenBank/DDBJ databases">
        <authorList>
            <person name="Wang H."/>
        </authorList>
    </citation>
    <scope>NUCLEOTIDE SEQUENCE</scope>
    <source>
        <strain evidence="2">PS10</strain>
    </source>
</reference>
<organism evidence="2 3">
    <name type="scientific">Campylobacter gastrosuis</name>
    <dbReference type="NCBI Taxonomy" id="2974576"/>
    <lineage>
        <taxon>Bacteria</taxon>
        <taxon>Pseudomonadati</taxon>
        <taxon>Campylobacterota</taxon>
        <taxon>Epsilonproteobacteria</taxon>
        <taxon>Campylobacterales</taxon>
        <taxon>Campylobacteraceae</taxon>
        <taxon>Campylobacter</taxon>
    </lineage>
</organism>
<comment type="caution">
    <text evidence="2">The sequence shown here is derived from an EMBL/GenBank/DDBJ whole genome shotgun (WGS) entry which is preliminary data.</text>
</comment>